<sequence>MTNALHDMVAWVIAWAHTPHATTALAVLAFAESSFFPIPPDVLLITLCLINPAQSVWYALVCTAASVLGGAFGYGIGRYGGRPLLERFVSEEKIQAVERYYKRYDVWAVGIAGFTPIPYKVFTVSAGTFLLDFKRFLLASALGRGGRFFLVAGLFFFFGEPIGDFVKKYLNLLSVLFAVLLVGGFAAVHWWSRRQGGDTRQGTAARKPEP</sequence>
<proteinExistence type="predicted"/>
<organism evidence="3 4">
    <name type="scientific">Desulfacinum infernum DSM 9756</name>
    <dbReference type="NCBI Taxonomy" id="1121391"/>
    <lineage>
        <taxon>Bacteria</taxon>
        <taxon>Pseudomonadati</taxon>
        <taxon>Thermodesulfobacteriota</taxon>
        <taxon>Syntrophobacteria</taxon>
        <taxon>Syntrophobacterales</taxon>
        <taxon>Syntrophobacteraceae</taxon>
        <taxon>Desulfacinum</taxon>
    </lineage>
</organism>
<protein>
    <submittedName>
        <fullName evidence="3">Membrane protein YqaA, SNARE-associated domain</fullName>
    </submittedName>
</protein>
<keyword evidence="1" id="KW-0812">Transmembrane</keyword>
<dbReference type="AlphaFoldDB" id="A0A1M5CRM2"/>
<dbReference type="STRING" id="1121391.SAMN02745206_02258"/>
<feature type="transmembrane region" description="Helical" evidence="1">
    <location>
        <begin position="136"/>
        <end position="158"/>
    </location>
</feature>
<feature type="transmembrane region" description="Helical" evidence="1">
    <location>
        <begin position="170"/>
        <end position="191"/>
    </location>
</feature>
<keyword evidence="1" id="KW-0472">Membrane</keyword>
<keyword evidence="4" id="KW-1185">Reference proteome</keyword>
<evidence type="ECO:0000313" key="4">
    <source>
        <dbReference type="Proteomes" id="UP000184076"/>
    </source>
</evidence>
<name>A0A1M5CRM2_9BACT</name>
<gene>
    <name evidence="3" type="ORF">SAMN02745206_02258</name>
</gene>
<feature type="domain" description="VTT" evidence="2">
    <location>
        <begin position="38"/>
        <end position="154"/>
    </location>
</feature>
<dbReference type="InterPro" id="IPR051311">
    <property type="entry name" value="DedA_domain"/>
</dbReference>
<feature type="transmembrane region" description="Helical" evidence="1">
    <location>
        <begin position="55"/>
        <end position="77"/>
    </location>
</feature>
<evidence type="ECO:0000259" key="2">
    <source>
        <dbReference type="Pfam" id="PF09335"/>
    </source>
</evidence>
<accession>A0A1M5CRM2</accession>
<reference evidence="4" key="1">
    <citation type="submission" date="2016-11" db="EMBL/GenBank/DDBJ databases">
        <authorList>
            <person name="Varghese N."/>
            <person name="Submissions S."/>
        </authorList>
    </citation>
    <scope>NUCLEOTIDE SEQUENCE [LARGE SCALE GENOMIC DNA]</scope>
    <source>
        <strain evidence="4">DSM 9756</strain>
    </source>
</reference>
<evidence type="ECO:0000313" key="3">
    <source>
        <dbReference type="EMBL" id="SHF57418.1"/>
    </source>
</evidence>
<keyword evidence="1" id="KW-1133">Transmembrane helix</keyword>
<dbReference type="EMBL" id="FQVB01000021">
    <property type="protein sequence ID" value="SHF57418.1"/>
    <property type="molecule type" value="Genomic_DNA"/>
</dbReference>
<dbReference type="OrthoDB" id="9810270at2"/>
<dbReference type="GO" id="GO:0005886">
    <property type="term" value="C:plasma membrane"/>
    <property type="evidence" value="ECO:0007669"/>
    <property type="project" value="TreeGrafter"/>
</dbReference>
<dbReference type="PANTHER" id="PTHR42709:SF11">
    <property type="entry name" value="DEDA FAMILY PROTEIN"/>
    <property type="match status" value="1"/>
</dbReference>
<dbReference type="RefSeq" id="WP_084076418.1">
    <property type="nucleotide sequence ID" value="NZ_FQVB01000021.1"/>
</dbReference>
<evidence type="ECO:0000256" key="1">
    <source>
        <dbReference type="SAM" id="Phobius"/>
    </source>
</evidence>
<dbReference type="Pfam" id="PF09335">
    <property type="entry name" value="VTT_dom"/>
    <property type="match status" value="1"/>
</dbReference>
<dbReference type="Proteomes" id="UP000184076">
    <property type="component" value="Unassembled WGS sequence"/>
</dbReference>
<dbReference type="PANTHER" id="PTHR42709">
    <property type="entry name" value="ALKALINE PHOSPHATASE LIKE PROTEIN"/>
    <property type="match status" value="1"/>
</dbReference>
<dbReference type="InterPro" id="IPR032816">
    <property type="entry name" value="VTT_dom"/>
</dbReference>